<evidence type="ECO:0000313" key="1">
    <source>
        <dbReference type="EMBL" id="KAJ0081945.1"/>
    </source>
</evidence>
<comment type="caution">
    <text evidence="1">The sequence shown here is derived from an EMBL/GenBank/DDBJ whole genome shotgun (WGS) entry which is preliminary data.</text>
</comment>
<sequence>MASAQVQLSHNLDAILQEADSQINKSSDNLIEQLNGGIFLNRNKLASPIYLIDCFCIIFNFTKFSVDKLSGANTFEIYARGLTIAWGNDERYWNHLVQVEVAKLVKVCWLDVSKKFPTQNLTPRHNYGVWFVLMKLKECEGFQNHPVNLKLTLPNQTPMEHMLDSMKTDTK</sequence>
<proteinExistence type="predicted"/>
<name>A0ACC1A6T7_9ROSI</name>
<accession>A0ACC1A6T7</accession>
<dbReference type="EMBL" id="CM047908">
    <property type="protein sequence ID" value="KAJ0081945.1"/>
    <property type="molecule type" value="Genomic_DNA"/>
</dbReference>
<protein>
    <submittedName>
        <fullName evidence="1">Uncharacterized protein</fullName>
    </submittedName>
</protein>
<organism evidence="1 2">
    <name type="scientific">Pistacia atlantica</name>
    <dbReference type="NCBI Taxonomy" id="434234"/>
    <lineage>
        <taxon>Eukaryota</taxon>
        <taxon>Viridiplantae</taxon>
        <taxon>Streptophyta</taxon>
        <taxon>Embryophyta</taxon>
        <taxon>Tracheophyta</taxon>
        <taxon>Spermatophyta</taxon>
        <taxon>Magnoliopsida</taxon>
        <taxon>eudicotyledons</taxon>
        <taxon>Gunneridae</taxon>
        <taxon>Pentapetalae</taxon>
        <taxon>rosids</taxon>
        <taxon>malvids</taxon>
        <taxon>Sapindales</taxon>
        <taxon>Anacardiaceae</taxon>
        <taxon>Pistacia</taxon>
    </lineage>
</organism>
<gene>
    <name evidence="1" type="ORF">Patl1_11577</name>
</gene>
<evidence type="ECO:0000313" key="2">
    <source>
        <dbReference type="Proteomes" id="UP001164250"/>
    </source>
</evidence>
<dbReference type="Proteomes" id="UP001164250">
    <property type="component" value="Chromosome 12"/>
</dbReference>
<keyword evidence="2" id="KW-1185">Reference proteome</keyword>
<reference evidence="2" key="1">
    <citation type="journal article" date="2023" name="G3 (Bethesda)">
        <title>Genome assembly and association tests identify interacting loci associated with vigor, precocity, and sex in interspecific pistachio rootstocks.</title>
        <authorList>
            <person name="Palmer W."/>
            <person name="Jacygrad E."/>
            <person name="Sagayaradj S."/>
            <person name="Cavanaugh K."/>
            <person name="Han R."/>
            <person name="Bertier L."/>
            <person name="Beede B."/>
            <person name="Kafkas S."/>
            <person name="Golino D."/>
            <person name="Preece J."/>
            <person name="Michelmore R."/>
        </authorList>
    </citation>
    <scope>NUCLEOTIDE SEQUENCE [LARGE SCALE GENOMIC DNA]</scope>
</reference>